<dbReference type="RefSeq" id="WP_319931754.1">
    <property type="nucleotide sequence ID" value="NZ_VCDN01000137.1"/>
</dbReference>
<protein>
    <submittedName>
        <fullName evidence="1">Uncharacterized protein</fullName>
    </submittedName>
</protein>
<evidence type="ECO:0000313" key="2">
    <source>
        <dbReference type="Proteomes" id="UP001271890"/>
    </source>
</evidence>
<reference evidence="2" key="1">
    <citation type="journal article" date="2024" name="Toxins">
        <title>Genome Sequence Analysis of Native Xenorhabdus Strains Isolated from Entomopathogenic Nematodes in Argentina.</title>
        <authorList>
            <person name="Palma L."/>
            <person name="Frizzo L."/>
            <person name="Kaiser S."/>
            <person name="Berry C."/>
            <person name="Caballero P."/>
            <person name="Bode H.B."/>
            <person name="Del Valle E.E."/>
        </authorList>
    </citation>
    <scope>NUCLEOTIDE SEQUENCE [LARGE SCALE GENOMIC DNA]</scope>
    <source>
        <strain evidence="2">12</strain>
    </source>
</reference>
<accession>A0ABU4SF14</accession>
<organism evidence="1 2">
    <name type="scientific">Xenorhabdus santafensis</name>
    <dbReference type="NCBI Taxonomy" id="2582833"/>
    <lineage>
        <taxon>Bacteria</taxon>
        <taxon>Pseudomonadati</taxon>
        <taxon>Pseudomonadota</taxon>
        <taxon>Gammaproteobacteria</taxon>
        <taxon>Enterobacterales</taxon>
        <taxon>Morganellaceae</taxon>
        <taxon>Xenorhabdus</taxon>
    </lineage>
</organism>
<name>A0ABU4SF14_9GAMM</name>
<evidence type="ECO:0000313" key="1">
    <source>
        <dbReference type="EMBL" id="MDX7989383.1"/>
    </source>
</evidence>
<sequence length="157" mass="18556">MDILFELFLPKDINLELFDLKEIFVEWNGEKYSQDPKQYQWKDYVIFEEYKDTNSYNKLIGNEVILGNYNSYTLKGNSINLLQELIDKGKSLENNDLYLFFYDVLSKMNNWIVLTLIDYDQFDKIYRINGVDDAFSLLAKSCRSENPEGIALIKNTL</sequence>
<gene>
    <name evidence="1" type="ORF">FE392_19140</name>
</gene>
<dbReference type="Proteomes" id="UP001271890">
    <property type="component" value="Unassembled WGS sequence"/>
</dbReference>
<dbReference type="EMBL" id="VCDN01000137">
    <property type="protein sequence ID" value="MDX7989383.1"/>
    <property type="molecule type" value="Genomic_DNA"/>
</dbReference>
<comment type="caution">
    <text evidence="1">The sequence shown here is derived from an EMBL/GenBank/DDBJ whole genome shotgun (WGS) entry which is preliminary data.</text>
</comment>
<keyword evidence="2" id="KW-1185">Reference proteome</keyword>
<proteinExistence type="predicted"/>